<evidence type="ECO:0000256" key="1">
    <source>
        <dbReference type="ARBA" id="ARBA00008007"/>
    </source>
</evidence>
<comment type="similarity">
    <text evidence="1">Belongs to the ComF/GntX family.</text>
</comment>
<evidence type="ECO:0000259" key="2">
    <source>
        <dbReference type="Pfam" id="PF00156"/>
    </source>
</evidence>
<dbReference type="Gene3D" id="3.40.50.2020">
    <property type="match status" value="1"/>
</dbReference>
<reference evidence="3" key="1">
    <citation type="submission" date="2020-10" db="EMBL/GenBank/DDBJ databases">
        <authorList>
            <person name="Gilroy R."/>
        </authorList>
    </citation>
    <scope>NUCLEOTIDE SEQUENCE</scope>
    <source>
        <strain evidence="3">CHK189-12415</strain>
    </source>
</reference>
<protein>
    <submittedName>
        <fullName evidence="3">ComF family protein</fullName>
    </submittedName>
</protein>
<name>A0A9D1DWL2_9FIRM</name>
<accession>A0A9D1DWL2</accession>
<dbReference type="PANTHER" id="PTHR47505:SF1">
    <property type="entry name" value="DNA UTILIZATION PROTEIN YHGH"/>
    <property type="match status" value="1"/>
</dbReference>
<proteinExistence type="inferred from homology"/>
<gene>
    <name evidence="3" type="ORF">IAB37_02840</name>
</gene>
<reference evidence="3" key="2">
    <citation type="journal article" date="2021" name="PeerJ">
        <title>Extensive microbial diversity within the chicken gut microbiome revealed by metagenomics and culture.</title>
        <authorList>
            <person name="Gilroy R."/>
            <person name="Ravi A."/>
            <person name="Getino M."/>
            <person name="Pursley I."/>
            <person name="Horton D.L."/>
            <person name="Alikhan N.F."/>
            <person name="Baker D."/>
            <person name="Gharbi K."/>
            <person name="Hall N."/>
            <person name="Watson M."/>
            <person name="Adriaenssens E.M."/>
            <person name="Foster-Nyarko E."/>
            <person name="Jarju S."/>
            <person name="Secka A."/>
            <person name="Antonio M."/>
            <person name="Oren A."/>
            <person name="Chaudhuri R.R."/>
            <person name="La Ragione R."/>
            <person name="Hildebrand F."/>
            <person name="Pallen M.J."/>
        </authorList>
    </citation>
    <scope>NUCLEOTIDE SEQUENCE</scope>
    <source>
        <strain evidence="3">CHK189-12415</strain>
    </source>
</reference>
<dbReference type="AlphaFoldDB" id="A0A9D1DWL2"/>
<dbReference type="SUPFAM" id="SSF53271">
    <property type="entry name" value="PRTase-like"/>
    <property type="match status" value="1"/>
</dbReference>
<dbReference type="CDD" id="cd06223">
    <property type="entry name" value="PRTases_typeI"/>
    <property type="match status" value="1"/>
</dbReference>
<dbReference type="InterPro" id="IPR051910">
    <property type="entry name" value="ComF/GntX_DNA_util-trans"/>
</dbReference>
<dbReference type="Proteomes" id="UP000824241">
    <property type="component" value="Unassembled WGS sequence"/>
</dbReference>
<dbReference type="EMBL" id="DVHA01000094">
    <property type="protein sequence ID" value="HIR60495.1"/>
    <property type="molecule type" value="Genomic_DNA"/>
</dbReference>
<dbReference type="Pfam" id="PF00156">
    <property type="entry name" value="Pribosyltran"/>
    <property type="match status" value="1"/>
</dbReference>
<sequence length="236" mass="25442">MNRQIFQKAADLLLWAIFPPCCPACGRSISRDECFCPGCMDAFYPADVGCREGKQLPPETNLFAAAYYEGSMREAIHRMKFSGHPGNAITLAPLLLQVLRESGAAEGRFDLLVPVPSRPKKVRARGYNQSALLARELSKRTGIPVSETALVKTRDTRAQHDLSAEERQVNLSGSFRASESEVSGKRILLIDDVLTTGATARECIGALQTAGAQSVDLLVLAVTSHNAGHDGTGDSV</sequence>
<evidence type="ECO:0000313" key="3">
    <source>
        <dbReference type="EMBL" id="HIR60495.1"/>
    </source>
</evidence>
<feature type="domain" description="Phosphoribosyltransferase" evidence="2">
    <location>
        <begin position="131"/>
        <end position="224"/>
    </location>
</feature>
<evidence type="ECO:0000313" key="4">
    <source>
        <dbReference type="Proteomes" id="UP000824241"/>
    </source>
</evidence>
<dbReference type="PANTHER" id="PTHR47505">
    <property type="entry name" value="DNA UTILIZATION PROTEIN YHGH"/>
    <property type="match status" value="1"/>
</dbReference>
<organism evidence="3 4">
    <name type="scientific">Candidatus Faecivivens stercoravium</name>
    <dbReference type="NCBI Taxonomy" id="2840803"/>
    <lineage>
        <taxon>Bacteria</taxon>
        <taxon>Bacillati</taxon>
        <taxon>Bacillota</taxon>
        <taxon>Clostridia</taxon>
        <taxon>Eubacteriales</taxon>
        <taxon>Oscillospiraceae</taxon>
        <taxon>Oscillospiraceae incertae sedis</taxon>
        <taxon>Candidatus Faecivivens</taxon>
    </lineage>
</organism>
<dbReference type="InterPro" id="IPR029057">
    <property type="entry name" value="PRTase-like"/>
</dbReference>
<comment type="caution">
    <text evidence="3">The sequence shown here is derived from an EMBL/GenBank/DDBJ whole genome shotgun (WGS) entry which is preliminary data.</text>
</comment>
<dbReference type="InterPro" id="IPR000836">
    <property type="entry name" value="PRTase_dom"/>
</dbReference>